<name>A0A075FY12_9EURY</name>
<proteinExistence type="inferred from homology"/>
<feature type="domain" description="Protein kinase" evidence="11">
    <location>
        <begin position="9"/>
        <end position="220"/>
    </location>
</feature>
<dbReference type="GO" id="GO:0004674">
    <property type="term" value="F:protein serine/threonine kinase activity"/>
    <property type="evidence" value="ECO:0007669"/>
    <property type="project" value="UniProtKB-KW"/>
</dbReference>
<evidence type="ECO:0000256" key="4">
    <source>
        <dbReference type="ARBA" id="ARBA00022679"/>
    </source>
</evidence>
<dbReference type="EC" id="2.7.11.1" evidence="2"/>
<dbReference type="GO" id="GO:0106310">
    <property type="term" value="F:protein serine kinase activity"/>
    <property type="evidence" value="ECO:0007669"/>
    <property type="project" value="RHEA"/>
</dbReference>
<reference evidence="12" key="1">
    <citation type="journal article" date="2014" name="Genome Biol. Evol.">
        <title>Pangenome evidence for extensive interdomain horizontal transfer affecting lineage core and shell genes in uncultured planktonic thaumarchaeota and euryarchaeota.</title>
        <authorList>
            <person name="Deschamps P."/>
            <person name="Zivanovic Y."/>
            <person name="Moreira D."/>
            <person name="Rodriguez-Valera F."/>
            <person name="Lopez-Garcia P."/>
        </authorList>
    </citation>
    <scope>NUCLEOTIDE SEQUENCE</scope>
</reference>
<comment type="catalytic activity">
    <reaction evidence="10">
        <text>L-seryl-[protein] + ATP = O-phospho-L-seryl-[protein] + ADP + H(+)</text>
        <dbReference type="Rhea" id="RHEA:17989"/>
        <dbReference type="Rhea" id="RHEA-COMP:9863"/>
        <dbReference type="Rhea" id="RHEA-COMP:11604"/>
        <dbReference type="ChEBI" id="CHEBI:15378"/>
        <dbReference type="ChEBI" id="CHEBI:29999"/>
        <dbReference type="ChEBI" id="CHEBI:30616"/>
        <dbReference type="ChEBI" id="CHEBI:83421"/>
        <dbReference type="ChEBI" id="CHEBI:456216"/>
        <dbReference type="EC" id="2.7.11.1"/>
    </reaction>
</comment>
<evidence type="ECO:0000256" key="9">
    <source>
        <dbReference type="ARBA" id="ARBA00047899"/>
    </source>
</evidence>
<evidence type="ECO:0000256" key="1">
    <source>
        <dbReference type="ARBA" id="ARBA00010630"/>
    </source>
</evidence>
<evidence type="ECO:0000256" key="5">
    <source>
        <dbReference type="ARBA" id="ARBA00022694"/>
    </source>
</evidence>
<dbReference type="SUPFAM" id="SSF56112">
    <property type="entry name" value="Protein kinase-like (PK-like)"/>
    <property type="match status" value="1"/>
</dbReference>
<dbReference type="AlphaFoldDB" id="A0A075FY12"/>
<accession>A0A075FY12</accession>
<keyword evidence="7 12" id="KW-0418">Kinase</keyword>
<dbReference type="GO" id="GO:0005829">
    <property type="term" value="C:cytosol"/>
    <property type="evidence" value="ECO:0007669"/>
    <property type="project" value="TreeGrafter"/>
</dbReference>
<evidence type="ECO:0000256" key="8">
    <source>
        <dbReference type="ARBA" id="ARBA00022840"/>
    </source>
</evidence>
<comment type="catalytic activity">
    <reaction evidence="9">
        <text>L-threonyl-[protein] + ATP = O-phospho-L-threonyl-[protein] + ADP + H(+)</text>
        <dbReference type="Rhea" id="RHEA:46608"/>
        <dbReference type="Rhea" id="RHEA-COMP:11060"/>
        <dbReference type="Rhea" id="RHEA-COMP:11605"/>
        <dbReference type="ChEBI" id="CHEBI:15378"/>
        <dbReference type="ChEBI" id="CHEBI:30013"/>
        <dbReference type="ChEBI" id="CHEBI:30616"/>
        <dbReference type="ChEBI" id="CHEBI:61977"/>
        <dbReference type="ChEBI" id="CHEBI:456216"/>
        <dbReference type="EC" id="2.7.11.1"/>
    </reaction>
</comment>
<dbReference type="GO" id="GO:0005524">
    <property type="term" value="F:ATP binding"/>
    <property type="evidence" value="ECO:0007669"/>
    <property type="project" value="UniProtKB-KW"/>
</dbReference>
<dbReference type="GO" id="GO:0008033">
    <property type="term" value="P:tRNA processing"/>
    <property type="evidence" value="ECO:0007669"/>
    <property type="project" value="UniProtKB-KW"/>
</dbReference>
<dbReference type="EMBL" id="KF900420">
    <property type="protein sequence ID" value="AIE94351.1"/>
    <property type="molecule type" value="Genomic_DNA"/>
</dbReference>
<keyword evidence="6" id="KW-0547">Nucleotide-binding</keyword>
<dbReference type="PANTHER" id="PTHR12209:SF0">
    <property type="entry name" value="EKC_KEOPS COMPLEX SUBUNIT TP53RK"/>
    <property type="match status" value="1"/>
</dbReference>
<protein>
    <recommendedName>
        <fullName evidence="2">non-specific serine/threonine protein kinase</fullName>
        <ecNumber evidence="2">2.7.11.1</ecNumber>
    </recommendedName>
</protein>
<keyword evidence="5" id="KW-0819">tRNA processing</keyword>
<evidence type="ECO:0000256" key="10">
    <source>
        <dbReference type="ARBA" id="ARBA00048679"/>
    </source>
</evidence>
<evidence type="ECO:0000259" key="11">
    <source>
        <dbReference type="PROSITE" id="PS50011"/>
    </source>
</evidence>
<comment type="similarity">
    <text evidence="1">Belongs to the protein kinase superfamily. BUD32 family.</text>
</comment>
<dbReference type="Gene3D" id="3.30.200.20">
    <property type="entry name" value="Phosphorylase Kinase, domain 1"/>
    <property type="match status" value="1"/>
</dbReference>
<keyword evidence="3" id="KW-0723">Serine/threonine-protein kinase</keyword>
<evidence type="ECO:0000313" key="12">
    <source>
        <dbReference type="EMBL" id="AIE94351.1"/>
    </source>
</evidence>
<evidence type="ECO:0000256" key="2">
    <source>
        <dbReference type="ARBA" id="ARBA00012513"/>
    </source>
</evidence>
<organism evidence="12">
    <name type="scientific">uncultured marine group II/III euryarchaeote AD1000_45_F09</name>
    <dbReference type="NCBI Taxonomy" id="1457776"/>
    <lineage>
        <taxon>Archaea</taxon>
        <taxon>Methanobacteriati</taxon>
        <taxon>Methanobacteriota</taxon>
        <taxon>environmental samples</taxon>
    </lineage>
</organism>
<dbReference type="Gene3D" id="1.10.510.10">
    <property type="entry name" value="Transferase(Phosphotransferase) domain 1"/>
    <property type="match status" value="1"/>
</dbReference>
<dbReference type="InterPro" id="IPR000719">
    <property type="entry name" value="Prot_kinase_dom"/>
</dbReference>
<keyword evidence="8" id="KW-0067">ATP-binding</keyword>
<keyword evidence="4 12" id="KW-0808">Transferase</keyword>
<dbReference type="PANTHER" id="PTHR12209">
    <property type="entry name" value="NON-SPECIFIC SERINE/THREONINE PROTEIN KINASE"/>
    <property type="match status" value="1"/>
</dbReference>
<dbReference type="InterPro" id="IPR011009">
    <property type="entry name" value="Kinase-like_dom_sf"/>
</dbReference>
<evidence type="ECO:0000256" key="3">
    <source>
        <dbReference type="ARBA" id="ARBA00022527"/>
    </source>
</evidence>
<sequence>MAPGSIPMWMPEKTLHEGAEATVTAGSWLGRPAVLKMRRPRGYRHPDLDRNLTRQRLSVEARVLARLQSSEFPSPALFDLDLEGGWMLLARIDGRPLYEMLNDTPVDDASMANVGALIRRLHELDISHGDMTTHNILADVAGSLSFIDFGLARISPELEHLGLDLQVLNECLTASHSEHKGAVQSMVDGYLAADAGGGIASATEVVARFDAIRGRVRYHG</sequence>
<dbReference type="InterPro" id="IPR022495">
    <property type="entry name" value="Bud32"/>
</dbReference>
<evidence type="ECO:0000256" key="6">
    <source>
        <dbReference type="ARBA" id="ARBA00022741"/>
    </source>
</evidence>
<dbReference type="PROSITE" id="PS50011">
    <property type="entry name" value="PROTEIN_KINASE_DOM"/>
    <property type="match status" value="1"/>
</dbReference>
<dbReference type="Pfam" id="PF06293">
    <property type="entry name" value="Kdo"/>
    <property type="match status" value="1"/>
</dbReference>
<dbReference type="NCBIfam" id="TIGR03724">
    <property type="entry name" value="arch_bud32"/>
    <property type="match status" value="1"/>
</dbReference>
<evidence type="ECO:0000256" key="7">
    <source>
        <dbReference type="ARBA" id="ARBA00022777"/>
    </source>
</evidence>